<feature type="domain" description="Bacterial toxin 44" evidence="2">
    <location>
        <begin position="323"/>
        <end position="401"/>
    </location>
</feature>
<gene>
    <name evidence="3" type="ORF">QB898_05015</name>
</gene>
<dbReference type="InterPro" id="IPR028946">
    <property type="entry name" value="Ntox44"/>
</dbReference>
<keyword evidence="4" id="KW-1185">Reference proteome</keyword>
<dbReference type="EMBL" id="JARVII010000007">
    <property type="protein sequence ID" value="MDG9699087.1"/>
    <property type="molecule type" value="Genomic_DNA"/>
</dbReference>
<name>A0AAW6RMC6_9BURK</name>
<dbReference type="AlphaFoldDB" id="A0AAW6RMC6"/>
<dbReference type="Pfam" id="PF15607">
    <property type="entry name" value="Ntox44"/>
    <property type="match status" value="1"/>
</dbReference>
<accession>A0AAW6RMC6</accession>
<protein>
    <submittedName>
        <fullName evidence="3">Polymorphic toxin type 44 domain-containing protein</fullName>
    </submittedName>
</protein>
<reference evidence="3 4" key="1">
    <citation type="submission" date="2023-04" db="EMBL/GenBank/DDBJ databases">
        <title>Ottowia paracancer sp. nov., isolated from human stomach.</title>
        <authorList>
            <person name="Song Y."/>
        </authorList>
    </citation>
    <scope>NUCLEOTIDE SEQUENCE [LARGE SCALE GENOMIC DNA]</scope>
    <source>
        <strain evidence="3 4">10c7w1</strain>
    </source>
</reference>
<feature type="region of interest" description="Disordered" evidence="1">
    <location>
        <begin position="357"/>
        <end position="387"/>
    </location>
</feature>
<evidence type="ECO:0000259" key="2">
    <source>
        <dbReference type="Pfam" id="PF15607"/>
    </source>
</evidence>
<organism evidence="3 4">
    <name type="scientific">Ottowia cancrivicina</name>
    <dbReference type="NCBI Taxonomy" id="3040346"/>
    <lineage>
        <taxon>Bacteria</taxon>
        <taxon>Pseudomonadati</taxon>
        <taxon>Pseudomonadota</taxon>
        <taxon>Betaproteobacteria</taxon>
        <taxon>Burkholderiales</taxon>
        <taxon>Comamonadaceae</taxon>
        <taxon>Ottowia</taxon>
    </lineage>
</organism>
<evidence type="ECO:0000256" key="1">
    <source>
        <dbReference type="SAM" id="MobiDB-lite"/>
    </source>
</evidence>
<evidence type="ECO:0000313" key="4">
    <source>
        <dbReference type="Proteomes" id="UP001237156"/>
    </source>
</evidence>
<sequence>MSVDAALNRVRNNLNENWLDWDVTQSELKDSTQALKELSPSERNEAIGKLSDDELKHWAAETKGLNSPLNADDRRDLLNVFAKDLDASQLARVSKAFGATDVAASVASHTPADRKAEYIQALQGDADGAAKIEAGFGVSTATAGNDNARAIAQVLGSLKDSPAQFASAAQGLEQAGKLDDVMKAASGERLTTVTSGQPGGATTTTSFDDKQLQDILAGAAALPPSDLATRTSLFKAGAQPLARMQQSAARGLANDPNGEAAQRTGTALGKVLTREQAEAAGIVDKQTMPPGVSMDQNIQQSHAHSVLDTTGWFKSQVQNKGPWDYKQQGAQYQDFGNFNFGLTAAATGIPEQVALRGAGDAQTKAGTSQDGWGGPWDLNGGPYGDDPADQAQIKKGYEYYNSGLWRVWSD</sequence>
<comment type="caution">
    <text evidence="3">The sequence shown here is derived from an EMBL/GenBank/DDBJ whole genome shotgun (WGS) entry which is preliminary data.</text>
</comment>
<dbReference type="RefSeq" id="WP_279524050.1">
    <property type="nucleotide sequence ID" value="NZ_JARVII010000007.1"/>
</dbReference>
<dbReference type="Proteomes" id="UP001237156">
    <property type="component" value="Unassembled WGS sequence"/>
</dbReference>
<proteinExistence type="predicted"/>
<evidence type="ECO:0000313" key="3">
    <source>
        <dbReference type="EMBL" id="MDG9699087.1"/>
    </source>
</evidence>